<evidence type="ECO:0000313" key="2">
    <source>
        <dbReference type="Proteomes" id="UP000639403"/>
    </source>
</evidence>
<evidence type="ECO:0000313" key="1">
    <source>
        <dbReference type="EMBL" id="KAF9793902.1"/>
    </source>
</evidence>
<protein>
    <submittedName>
        <fullName evidence="1">Uncharacterized protein</fullName>
    </submittedName>
</protein>
<dbReference type="AlphaFoldDB" id="A0A8H7NQH8"/>
<dbReference type="Proteomes" id="UP000639403">
    <property type="component" value="Unassembled WGS sequence"/>
</dbReference>
<reference evidence="1" key="1">
    <citation type="submission" date="2020-11" db="EMBL/GenBank/DDBJ databases">
        <authorList>
            <person name="Koelle M."/>
            <person name="Horta M.A.C."/>
            <person name="Nowrousian M."/>
            <person name="Ohm R.A."/>
            <person name="Benz P."/>
            <person name="Pilgard A."/>
        </authorList>
    </citation>
    <scope>NUCLEOTIDE SEQUENCE</scope>
    <source>
        <strain evidence="1">FPRL280</strain>
    </source>
</reference>
<proteinExistence type="predicted"/>
<sequence length="73" mass="8397">MLTRPWGPHIVQRSWVRAREKEKIKKRLNAIPTRDTGCACWSVRSWSVHSMLTQPWGPVSHHGCVSGVHCRPI</sequence>
<dbReference type="EMBL" id="JADOXO010001807">
    <property type="protein sequence ID" value="KAF9793902.1"/>
    <property type="molecule type" value="Genomic_DNA"/>
</dbReference>
<reference evidence="1" key="2">
    <citation type="journal article" name="Front. Microbiol.">
        <title>Degradative Capacity of Two Strains of Rhodonia placenta: From Phenotype to Genotype.</title>
        <authorList>
            <person name="Kolle M."/>
            <person name="Horta M.A.C."/>
            <person name="Nowrousian M."/>
            <person name="Ohm R.A."/>
            <person name="Benz J.P."/>
            <person name="Pilgard A."/>
        </authorList>
    </citation>
    <scope>NUCLEOTIDE SEQUENCE</scope>
    <source>
        <strain evidence="1">FPRL280</strain>
    </source>
</reference>
<name>A0A8H7NQH8_9APHY</name>
<organism evidence="1 2">
    <name type="scientific">Rhodonia placenta</name>
    <dbReference type="NCBI Taxonomy" id="104341"/>
    <lineage>
        <taxon>Eukaryota</taxon>
        <taxon>Fungi</taxon>
        <taxon>Dikarya</taxon>
        <taxon>Basidiomycota</taxon>
        <taxon>Agaricomycotina</taxon>
        <taxon>Agaricomycetes</taxon>
        <taxon>Polyporales</taxon>
        <taxon>Adustoporiaceae</taxon>
        <taxon>Rhodonia</taxon>
    </lineage>
</organism>
<gene>
    <name evidence="1" type="ORF">IEO21_11235</name>
</gene>
<comment type="caution">
    <text evidence="1">The sequence shown here is derived from an EMBL/GenBank/DDBJ whole genome shotgun (WGS) entry which is preliminary data.</text>
</comment>
<accession>A0A8H7NQH8</accession>